<dbReference type="PANTHER" id="PTHR12526:SF630">
    <property type="entry name" value="GLYCOSYLTRANSFERASE"/>
    <property type="match status" value="1"/>
</dbReference>
<keyword evidence="3" id="KW-0328">Glycosyltransferase</keyword>
<feature type="domain" description="Glycosyltransferase subfamily 4-like N-terminal" evidence="2">
    <location>
        <begin position="30"/>
        <end position="184"/>
    </location>
</feature>
<dbReference type="EC" id="2.4.-.-" evidence="3"/>
<name>A0ABT2VT63_9ALTE</name>
<dbReference type="EMBL" id="JAOTJC010000012">
    <property type="protein sequence ID" value="MCU7555628.1"/>
    <property type="molecule type" value="Genomic_DNA"/>
</dbReference>
<dbReference type="InterPro" id="IPR001296">
    <property type="entry name" value="Glyco_trans_1"/>
</dbReference>
<dbReference type="Pfam" id="PF00534">
    <property type="entry name" value="Glycos_transf_1"/>
    <property type="match status" value="1"/>
</dbReference>
<dbReference type="PANTHER" id="PTHR12526">
    <property type="entry name" value="GLYCOSYLTRANSFERASE"/>
    <property type="match status" value="1"/>
</dbReference>
<evidence type="ECO:0000259" key="1">
    <source>
        <dbReference type="Pfam" id="PF00534"/>
    </source>
</evidence>
<dbReference type="GO" id="GO:0016757">
    <property type="term" value="F:glycosyltransferase activity"/>
    <property type="evidence" value="ECO:0007669"/>
    <property type="project" value="UniProtKB-KW"/>
</dbReference>
<dbReference type="Gene3D" id="3.40.50.2000">
    <property type="entry name" value="Glycogen Phosphorylase B"/>
    <property type="match status" value="2"/>
</dbReference>
<protein>
    <submittedName>
        <fullName evidence="3">Glycosyltransferase</fullName>
        <ecNumber evidence="3">2.4.-.-</ecNumber>
    </submittedName>
</protein>
<evidence type="ECO:0000313" key="3">
    <source>
        <dbReference type="EMBL" id="MCU7555628.1"/>
    </source>
</evidence>
<dbReference type="InterPro" id="IPR028098">
    <property type="entry name" value="Glyco_trans_4-like_N"/>
</dbReference>
<keyword evidence="4" id="KW-1185">Reference proteome</keyword>
<organism evidence="3 4">
    <name type="scientific">Alteromonas salexigens</name>
    <dbReference type="NCBI Taxonomy" id="2982530"/>
    <lineage>
        <taxon>Bacteria</taxon>
        <taxon>Pseudomonadati</taxon>
        <taxon>Pseudomonadota</taxon>
        <taxon>Gammaproteobacteria</taxon>
        <taxon>Alteromonadales</taxon>
        <taxon>Alteromonadaceae</taxon>
        <taxon>Alteromonas/Salinimonas group</taxon>
        <taxon>Alteromonas</taxon>
    </lineage>
</organism>
<keyword evidence="3" id="KW-0808">Transferase</keyword>
<gene>
    <name evidence="3" type="ORF">OCL06_13615</name>
</gene>
<dbReference type="Pfam" id="PF13439">
    <property type="entry name" value="Glyco_transf_4"/>
    <property type="match status" value="1"/>
</dbReference>
<dbReference type="RefSeq" id="WP_262995468.1">
    <property type="nucleotide sequence ID" value="NZ_JAOTJC010000012.1"/>
</dbReference>
<dbReference type="Proteomes" id="UP001209257">
    <property type="component" value="Unassembled WGS sequence"/>
</dbReference>
<proteinExistence type="predicted"/>
<feature type="domain" description="Glycosyl transferase family 1" evidence="1">
    <location>
        <begin position="196"/>
        <end position="344"/>
    </location>
</feature>
<evidence type="ECO:0000259" key="2">
    <source>
        <dbReference type="Pfam" id="PF13439"/>
    </source>
</evidence>
<sequence>MSGTVVMTEQSSTGSSGLLNVAHVTFDMRIGGTEMVIKNIIEGSRDRINHYLFCVEAPLGPWGESLRDENVITACCQRNEGLDVKVIKQLRAFIREHAINVVHCHQYTPWVYGALAALSTSCSVVFTEHGRFYPDSTTWKRRVINPLLLKATDRVTAISQATRNALSRFEYIPQDRSEVIYNGIAPLRPDANNVEQLKHTLGLAESDTVVGTIARLDPIKNQLMMLRAFADACQAQRNLKLLIVGDGEMRESLEALTDDLDLRDRVIFTGYITNPTDYLALMRYFLLPSLSEGTSMTLLEALSIGIPCIVTDAGGNAEVITDGVTGFVTPNDDQDAYSQALMNAALLSESEYQGLAGNCINDFKARFARSIMNEQYVSLYQEVN</sequence>
<comment type="caution">
    <text evidence="3">The sequence shown here is derived from an EMBL/GenBank/DDBJ whole genome shotgun (WGS) entry which is preliminary data.</text>
</comment>
<accession>A0ABT2VT63</accession>
<reference evidence="4" key="1">
    <citation type="submission" date="2023-07" db="EMBL/GenBank/DDBJ databases">
        <title>Study on multiphase classification of strain Alteromonas salexigens isolated from the Yellow Sea.</title>
        <authorList>
            <person name="Sun L."/>
        </authorList>
    </citation>
    <scope>NUCLEOTIDE SEQUENCE [LARGE SCALE GENOMIC DNA]</scope>
    <source>
        <strain evidence="4">ASW11-19</strain>
    </source>
</reference>
<evidence type="ECO:0000313" key="4">
    <source>
        <dbReference type="Proteomes" id="UP001209257"/>
    </source>
</evidence>
<dbReference type="SUPFAM" id="SSF53756">
    <property type="entry name" value="UDP-Glycosyltransferase/glycogen phosphorylase"/>
    <property type="match status" value="1"/>
</dbReference>